<comment type="caution">
    <text evidence="2">The sequence shown here is derived from an EMBL/GenBank/DDBJ whole genome shotgun (WGS) entry which is preliminary data.</text>
</comment>
<sequence length="188" mass="19392">MSNRLSLAAVTVGIAAVVIALTTVLTGGADDPGPTSDTHTPGAAHIEGPEPQDTDAVTVAQMGLAAMFSWQPRTDPDPGAGLVRAAPWLTGELAAAAAGNGPAIGLAPLLEWAGWRDSNDIISALVDAEQPETGGSGPTVAATVTQQVLHHDGTTTMYRRMRVTVTVTETPQGWRMSSYRITSVTDHG</sequence>
<feature type="region of interest" description="Disordered" evidence="1">
    <location>
        <begin position="28"/>
        <end position="51"/>
    </location>
</feature>
<dbReference type="EMBL" id="QGTL01000006">
    <property type="protein sequence ID" value="PWV74460.1"/>
    <property type="molecule type" value="Genomic_DNA"/>
</dbReference>
<evidence type="ECO:0000256" key="1">
    <source>
        <dbReference type="SAM" id="MobiDB-lite"/>
    </source>
</evidence>
<dbReference type="Proteomes" id="UP000246410">
    <property type="component" value="Unassembled WGS sequence"/>
</dbReference>
<proteinExistence type="predicted"/>
<name>A0A317NHB2_9NOCA</name>
<evidence type="ECO:0008006" key="4">
    <source>
        <dbReference type="Google" id="ProtNLM"/>
    </source>
</evidence>
<evidence type="ECO:0000313" key="2">
    <source>
        <dbReference type="EMBL" id="PWV74460.1"/>
    </source>
</evidence>
<dbReference type="SUPFAM" id="SSF54427">
    <property type="entry name" value="NTF2-like"/>
    <property type="match status" value="1"/>
</dbReference>
<reference evidence="2 3" key="1">
    <citation type="submission" date="2018-05" db="EMBL/GenBank/DDBJ databases">
        <title>Genomic Encyclopedia of Type Strains, Phase IV (KMG-IV): sequencing the most valuable type-strain genomes for metagenomic binning, comparative biology and taxonomic classification.</title>
        <authorList>
            <person name="Goeker M."/>
        </authorList>
    </citation>
    <scope>NUCLEOTIDE SEQUENCE [LARGE SCALE GENOMIC DNA]</scope>
    <source>
        <strain evidence="2 3">DSM 44717</strain>
    </source>
</reference>
<evidence type="ECO:0000313" key="3">
    <source>
        <dbReference type="Proteomes" id="UP000246410"/>
    </source>
</evidence>
<dbReference type="InterPro" id="IPR032710">
    <property type="entry name" value="NTF2-like_dom_sf"/>
</dbReference>
<dbReference type="AlphaFoldDB" id="A0A317NHB2"/>
<protein>
    <recommendedName>
        <fullName evidence="4">Mce-associated membrane protein</fullName>
    </recommendedName>
</protein>
<gene>
    <name evidence="2" type="ORF">DFR69_106271</name>
</gene>
<keyword evidence="3" id="KW-1185">Reference proteome</keyword>
<organism evidence="2 3">
    <name type="scientific">Nocardia neocaledoniensis</name>
    <dbReference type="NCBI Taxonomy" id="236511"/>
    <lineage>
        <taxon>Bacteria</taxon>
        <taxon>Bacillati</taxon>
        <taxon>Actinomycetota</taxon>
        <taxon>Actinomycetes</taxon>
        <taxon>Mycobacteriales</taxon>
        <taxon>Nocardiaceae</taxon>
        <taxon>Nocardia</taxon>
    </lineage>
</organism>
<accession>A0A317NHB2</accession>